<reference evidence="4 5" key="1">
    <citation type="submission" date="2025-04" db="UniProtKB">
        <authorList>
            <consortium name="RefSeq"/>
        </authorList>
    </citation>
    <scope>IDENTIFICATION</scope>
    <source>
        <tissue evidence="4 5">Gonads</tissue>
    </source>
</reference>
<dbReference type="AlphaFoldDB" id="A0A1S3IGT3"/>
<name>A0A1S3IGT3_LINAN</name>
<dbReference type="Proteomes" id="UP000085678">
    <property type="component" value="Unplaced"/>
</dbReference>
<feature type="region of interest" description="Disordered" evidence="1">
    <location>
        <begin position="29"/>
        <end position="49"/>
    </location>
</feature>
<dbReference type="GeneID" id="106164164"/>
<feature type="chain" id="PRO_5014545832" evidence="2">
    <location>
        <begin position="23"/>
        <end position="217"/>
    </location>
</feature>
<feature type="compositionally biased region" description="Pro residues" evidence="1">
    <location>
        <begin position="35"/>
        <end position="47"/>
    </location>
</feature>
<dbReference type="KEGG" id="lak:106164164"/>
<feature type="signal peptide" evidence="2">
    <location>
        <begin position="1"/>
        <end position="22"/>
    </location>
</feature>
<dbReference type="RefSeq" id="XP_013397426.1">
    <property type="nucleotide sequence ID" value="XM_013541972.1"/>
</dbReference>
<keyword evidence="2" id="KW-0732">Signal</keyword>
<proteinExistence type="predicted"/>
<gene>
    <name evidence="4 5" type="primary">LOC106164164</name>
</gene>
<evidence type="ECO:0000313" key="5">
    <source>
        <dbReference type="RefSeq" id="XP_013397427.1"/>
    </source>
</evidence>
<sequence>MAQQISSIFCCYLVLTCYKVLATPYFPPTTITPTTRPPEPSPTPTPVITPLSSVTVSTTTAPPIKATVNSTAGGDGSQATVKTTASGTAASVITSDTSLTPAAKVTCINGTTTDWSGTQNVSGSCQSSTCWVLATYVDDDVTEIKLSCASKVETSTCNKGECKYASGSCECCCSTDRCNNDNFEDKCAGARASSRGVRLSPPWLGLVILVLMMMKTL</sequence>
<evidence type="ECO:0000256" key="2">
    <source>
        <dbReference type="SAM" id="SignalP"/>
    </source>
</evidence>
<dbReference type="RefSeq" id="XP_013397427.1">
    <property type="nucleotide sequence ID" value="XM_013541973.2"/>
</dbReference>
<evidence type="ECO:0000256" key="1">
    <source>
        <dbReference type="SAM" id="MobiDB-lite"/>
    </source>
</evidence>
<evidence type="ECO:0000313" key="4">
    <source>
        <dbReference type="RefSeq" id="XP_013397426.1"/>
    </source>
</evidence>
<protein>
    <submittedName>
        <fullName evidence="4 5">Uncharacterized protein PB18E9.04c-like</fullName>
    </submittedName>
</protein>
<accession>A0A1S3IGT3</accession>
<evidence type="ECO:0000313" key="3">
    <source>
        <dbReference type="Proteomes" id="UP000085678"/>
    </source>
</evidence>
<keyword evidence="3" id="KW-1185">Reference proteome</keyword>
<organism evidence="3 5">
    <name type="scientific">Lingula anatina</name>
    <name type="common">Brachiopod</name>
    <name type="synonym">Lingula unguis</name>
    <dbReference type="NCBI Taxonomy" id="7574"/>
    <lineage>
        <taxon>Eukaryota</taxon>
        <taxon>Metazoa</taxon>
        <taxon>Spiralia</taxon>
        <taxon>Lophotrochozoa</taxon>
        <taxon>Brachiopoda</taxon>
        <taxon>Linguliformea</taxon>
        <taxon>Lingulata</taxon>
        <taxon>Lingulida</taxon>
        <taxon>Linguloidea</taxon>
        <taxon>Lingulidae</taxon>
        <taxon>Lingula</taxon>
    </lineage>
</organism>